<sequence>MNSIGRSPFPRLCKMELCLTDMKRNHLCLNQIASLKWTSLASFSHGKVKERYVVIEGNFLNIILQKIFLANLFLFVKCR</sequence>
<evidence type="ECO:0000313" key="2">
    <source>
        <dbReference type="Proteomes" id="UP000824782"/>
    </source>
</evidence>
<dbReference type="Proteomes" id="UP000824782">
    <property type="component" value="Unassembled WGS sequence"/>
</dbReference>
<protein>
    <submittedName>
        <fullName evidence="1">Uncharacterized protein</fullName>
    </submittedName>
</protein>
<keyword evidence="2" id="KW-1185">Reference proteome</keyword>
<dbReference type="EMBL" id="WNYA01000003">
    <property type="protein sequence ID" value="KAG8583963.1"/>
    <property type="molecule type" value="Genomic_DNA"/>
</dbReference>
<evidence type="ECO:0000313" key="1">
    <source>
        <dbReference type="EMBL" id="KAG8583963.1"/>
    </source>
</evidence>
<accession>A0AAV7CFY3</accession>
<dbReference type="AlphaFoldDB" id="A0AAV7CFY3"/>
<proteinExistence type="predicted"/>
<reference evidence="1" key="1">
    <citation type="thesis" date="2020" institute="ProQuest LLC" country="789 East Eisenhower Parkway, Ann Arbor, MI, USA">
        <title>Comparative Genomics and Chromosome Evolution.</title>
        <authorList>
            <person name="Mudd A.B."/>
        </authorList>
    </citation>
    <scope>NUCLEOTIDE SEQUENCE</scope>
    <source>
        <strain evidence="1">237g6f4</strain>
        <tissue evidence="1">Blood</tissue>
    </source>
</reference>
<comment type="caution">
    <text evidence="1">The sequence shown here is derived from an EMBL/GenBank/DDBJ whole genome shotgun (WGS) entry which is preliminary data.</text>
</comment>
<name>A0AAV7CFY3_ENGPU</name>
<organism evidence="1 2">
    <name type="scientific">Engystomops pustulosus</name>
    <name type="common">Tungara frog</name>
    <name type="synonym">Physalaemus pustulosus</name>
    <dbReference type="NCBI Taxonomy" id="76066"/>
    <lineage>
        <taxon>Eukaryota</taxon>
        <taxon>Metazoa</taxon>
        <taxon>Chordata</taxon>
        <taxon>Craniata</taxon>
        <taxon>Vertebrata</taxon>
        <taxon>Euteleostomi</taxon>
        <taxon>Amphibia</taxon>
        <taxon>Batrachia</taxon>
        <taxon>Anura</taxon>
        <taxon>Neobatrachia</taxon>
        <taxon>Hyloidea</taxon>
        <taxon>Leptodactylidae</taxon>
        <taxon>Leiuperinae</taxon>
        <taxon>Engystomops</taxon>
    </lineage>
</organism>
<gene>
    <name evidence="1" type="ORF">GDO81_008615</name>
</gene>